<dbReference type="AlphaFoldDB" id="A0A368R151"/>
<gene>
    <name evidence="2" type="ORF">SETIT_5G043500v2</name>
</gene>
<feature type="region of interest" description="Disordered" evidence="1">
    <location>
        <begin position="170"/>
        <end position="219"/>
    </location>
</feature>
<name>A0A368R151_SETIT</name>
<evidence type="ECO:0000313" key="2">
    <source>
        <dbReference type="EMBL" id="RCV23919.1"/>
    </source>
</evidence>
<feature type="compositionally biased region" description="Basic and acidic residues" evidence="1">
    <location>
        <begin position="199"/>
        <end position="211"/>
    </location>
</feature>
<proteinExistence type="predicted"/>
<reference evidence="2" key="2">
    <citation type="submission" date="2015-07" db="EMBL/GenBank/DDBJ databases">
        <authorList>
            <person name="Noorani M."/>
        </authorList>
    </citation>
    <scope>NUCLEOTIDE SEQUENCE</scope>
    <source>
        <strain evidence="2">Yugu1</strain>
    </source>
</reference>
<accession>A0A368R151</accession>
<evidence type="ECO:0000256" key="1">
    <source>
        <dbReference type="SAM" id="MobiDB-lite"/>
    </source>
</evidence>
<reference evidence="2" key="1">
    <citation type="journal article" date="2012" name="Nat. Biotechnol.">
        <title>Reference genome sequence of the model plant Setaria.</title>
        <authorList>
            <person name="Bennetzen J.L."/>
            <person name="Schmutz J."/>
            <person name="Wang H."/>
            <person name="Percifield R."/>
            <person name="Hawkins J."/>
            <person name="Pontaroli A.C."/>
            <person name="Estep M."/>
            <person name="Feng L."/>
            <person name="Vaughn J.N."/>
            <person name="Grimwood J."/>
            <person name="Jenkins J."/>
            <person name="Barry K."/>
            <person name="Lindquist E."/>
            <person name="Hellsten U."/>
            <person name="Deshpande S."/>
            <person name="Wang X."/>
            <person name="Wu X."/>
            <person name="Mitros T."/>
            <person name="Triplett J."/>
            <person name="Yang X."/>
            <person name="Ye C.Y."/>
            <person name="Mauro-Herrera M."/>
            <person name="Wang L."/>
            <person name="Li P."/>
            <person name="Sharma M."/>
            <person name="Sharma R."/>
            <person name="Ronald P.C."/>
            <person name="Panaud O."/>
            <person name="Kellogg E.A."/>
            <person name="Brutnell T.P."/>
            <person name="Doust A.N."/>
            <person name="Tuskan G.A."/>
            <person name="Rokhsar D."/>
            <person name="Devos K.M."/>
        </authorList>
    </citation>
    <scope>NUCLEOTIDE SEQUENCE [LARGE SCALE GENOMIC DNA]</scope>
    <source>
        <strain evidence="2">Yugu1</strain>
    </source>
</reference>
<sequence>MLGLNLQLDKCWQDQGGGLQVGEEADSLSWPVRVLLGVGIHCASAASSSGPARSEPGRHLAVDPGGTGWFWGGWDAGVGRRQAAGAGGVGLEGRSGLGLQVGDSCGGGKLVAAAGAEKIGGGGGRVAAAGFRVCGGGTMWDFGGDAERGGGDLGEVRARGGDFWESNECGRGFGSAPGGDLGERSTRGSRRSMGVAAGDRGRERREARVGLHTDVNGPW</sequence>
<dbReference type="EMBL" id="CM003532">
    <property type="protein sequence ID" value="RCV23919.1"/>
    <property type="molecule type" value="Genomic_DNA"/>
</dbReference>
<feature type="compositionally biased region" description="Gly residues" evidence="1">
    <location>
        <begin position="171"/>
        <end position="180"/>
    </location>
</feature>
<protein>
    <submittedName>
        <fullName evidence="2">Uncharacterized protein</fullName>
    </submittedName>
</protein>
<organism evidence="2">
    <name type="scientific">Setaria italica</name>
    <name type="common">Foxtail millet</name>
    <name type="synonym">Panicum italicum</name>
    <dbReference type="NCBI Taxonomy" id="4555"/>
    <lineage>
        <taxon>Eukaryota</taxon>
        <taxon>Viridiplantae</taxon>
        <taxon>Streptophyta</taxon>
        <taxon>Embryophyta</taxon>
        <taxon>Tracheophyta</taxon>
        <taxon>Spermatophyta</taxon>
        <taxon>Magnoliopsida</taxon>
        <taxon>Liliopsida</taxon>
        <taxon>Poales</taxon>
        <taxon>Poaceae</taxon>
        <taxon>PACMAD clade</taxon>
        <taxon>Panicoideae</taxon>
        <taxon>Panicodae</taxon>
        <taxon>Paniceae</taxon>
        <taxon>Cenchrinae</taxon>
        <taxon>Setaria</taxon>
    </lineage>
</organism>